<feature type="binding site" evidence="10">
    <location>
        <position position="135"/>
    </location>
    <ligand>
        <name>substrate</name>
    </ligand>
</feature>
<dbReference type="GO" id="GO:0008422">
    <property type="term" value="F:beta-glucosidase activity"/>
    <property type="evidence" value="ECO:0007669"/>
    <property type="project" value="UniProtKB-EC"/>
</dbReference>
<dbReference type="GO" id="GO:0030245">
    <property type="term" value="P:cellulose catabolic process"/>
    <property type="evidence" value="ECO:0007669"/>
    <property type="project" value="UniProtKB-KW"/>
</dbReference>
<proteinExistence type="inferred from homology"/>
<evidence type="ECO:0000256" key="2">
    <source>
        <dbReference type="ARBA" id="ARBA00010838"/>
    </source>
</evidence>
<dbReference type="Proteomes" id="UP000678545">
    <property type="component" value="Unassembled WGS sequence"/>
</dbReference>
<organism evidence="13 14">
    <name type="scientific">Undibacterium fentianense</name>
    <dbReference type="NCBI Taxonomy" id="2828728"/>
    <lineage>
        <taxon>Bacteria</taxon>
        <taxon>Pseudomonadati</taxon>
        <taxon>Pseudomonadota</taxon>
        <taxon>Betaproteobacteria</taxon>
        <taxon>Burkholderiales</taxon>
        <taxon>Oxalobacteraceae</taxon>
        <taxon>Undibacterium</taxon>
    </lineage>
</organism>
<comment type="similarity">
    <text evidence="2 12">Belongs to the glycosyl hydrolase 1 family.</text>
</comment>
<evidence type="ECO:0000256" key="7">
    <source>
        <dbReference type="ARBA" id="ARBA00023295"/>
    </source>
</evidence>
<evidence type="ECO:0000256" key="10">
    <source>
        <dbReference type="PIRSR" id="PIRSR617736-2"/>
    </source>
</evidence>
<evidence type="ECO:0000256" key="12">
    <source>
        <dbReference type="RuleBase" id="RU361175"/>
    </source>
</evidence>
<feature type="active site" description="Nucleophile" evidence="9 11">
    <location>
        <position position="366"/>
    </location>
</feature>
<dbReference type="FunFam" id="3.20.20.80:FF:000004">
    <property type="entry name" value="Beta-glucosidase 6-phospho-beta-glucosidase"/>
    <property type="match status" value="1"/>
</dbReference>
<feature type="binding site" evidence="10">
    <location>
        <position position="34"/>
    </location>
    <ligand>
        <name>substrate</name>
    </ligand>
</feature>
<protein>
    <recommendedName>
        <fullName evidence="3 12">Beta-glucosidase</fullName>
        <ecNumber evidence="3 12">3.2.1.21</ecNumber>
    </recommendedName>
</protein>
<dbReference type="InterPro" id="IPR017853">
    <property type="entry name" value="GH"/>
</dbReference>
<evidence type="ECO:0000313" key="13">
    <source>
        <dbReference type="EMBL" id="MBR7800563.1"/>
    </source>
</evidence>
<keyword evidence="8" id="KW-0624">Polysaccharide degradation</keyword>
<dbReference type="EC" id="3.2.1.21" evidence="3 12"/>
<dbReference type="InterPro" id="IPR017736">
    <property type="entry name" value="Glyco_hydro_1_beta-glucosidase"/>
</dbReference>
<dbReference type="GO" id="GO:0005829">
    <property type="term" value="C:cytosol"/>
    <property type="evidence" value="ECO:0007669"/>
    <property type="project" value="TreeGrafter"/>
</dbReference>
<dbReference type="PANTHER" id="PTHR10353:SF36">
    <property type="entry name" value="LP05116P"/>
    <property type="match status" value="1"/>
</dbReference>
<comment type="caution">
    <text evidence="13">The sequence shown here is derived from an EMBL/GenBank/DDBJ whole genome shotgun (WGS) entry which is preliminary data.</text>
</comment>
<keyword evidence="14" id="KW-1185">Reference proteome</keyword>
<evidence type="ECO:0000256" key="6">
    <source>
        <dbReference type="ARBA" id="ARBA00023277"/>
    </source>
</evidence>
<evidence type="ECO:0000313" key="14">
    <source>
        <dbReference type="Proteomes" id="UP000678545"/>
    </source>
</evidence>
<feature type="binding site" evidence="10">
    <location>
        <position position="179"/>
    </location>
    <ligand>
        <name>substrate</name>
    </ligand>
</feature>
<reference evidence="13" key="1">
    <citation type="submission" date="2021-04" db="EMBL/GenBank/DDBJ databases">
        <title>novel species isolated from subtropical streams in China.</title>
        <authorList>
            <person name="Lu H."/>
        </authorList>
    </citation>
    <scope>NUCLEOTIDE SEQUENCE</scope>
    <source>
        <strain evidence="13">FT137W</strain>
    </source>
</reference>
<gene>
    <name evidence="13" type="ORF">KDM90_11200</name>
</gene>
<keyword evidence="7 12" id="KW-0326">Glycosidase</keyword>
<dbReference type="InterPro" id="IPR033132">
    <property type="entry name" value="GH_1_N_CS"/>
</dbReference>
<dbReference type="Pfam" id="PF00232">
    <property type="entry name" value="Glyco_hydro_1"/>
    <property type="match status" value="1"/>
</dbReference>
<dbReference type="PROSITE" id="PS00653">
    <property type="entry name" value="GLYCOSYL_HYDROL_F1_2"/>
    <property type="match status" value="1"/>
</dbReference>
<keyword evidence="5" id="KW-0136">Cellulose degradation</keyword>
<dbReference type="AlphaFoldDB" id="A0A941E6B4"/>
<dbReference type="InterPro" id="IPR001360">
    <property type="entry name" value="Glyco_hydro_1"/>
</dbReference>
<feature type="binding site" evidence="10">
    <location>
        <begin position="420"/>
        <end position="421"/>
    </location>
    <ligand>
        <name>substrate</name>
    </ligand>
</feature>
<evidence type="ECO:0000256" key="11">
    <source>
        <dbReference type="PROSITE-ProRule" id="PRU10055"/>
    </source>
</evidence>
<comment type="catalytic activity">
    <reaction evidence="1 12">
        <text>Hydrolysis of terminal, non-reducing beta-D-glucosyl residues with release of beta-D-glucose.</text>
        <dbReference type="EC" id="3.2.1.21"/>
    </reaction>
</comment>
<dbReference type="InterPro" id="IPR018120">
    <property type="entry name" value="Glyco_hydro_1_AS"/>
</dbReference>
<evidence type="ECO:0000256" key="1">
    <source>
        <dbReference type="ARBA" id="ARBA00000448"/>
    </source>
</evidence>
<evidence type="ECO:0000256" key="8">
    <source>
        <dbReference type="ARBA" id="ARBA00023326"/>
    </source>
</evidence>
<evidence type="ECO:0000256" key="3">
    <source>
        <dbReference type="ARBA" id="ARBA00012744"/>
    </source>
</evidence>
<evidence type="ECO:0000256" key="4">
    <source>
        <dbReference type="ARBA" id="ARBA00022801"/>
    </source>
</evidence>
<name>A0A941E6B4_9BURK</name>
<dbReference type="PROSITE" id="PS00572">
    <property type="entry name" value="GLYCOSYL_HYDROL_F1_1"/>
    <property type="match status" value="1"/>
</dbReference>
<dbReference type="NCBIfam" id="TIGR03356">
    <property type="entry name" value="BGL"/>
    <property type="match status" value="1"/>
</dbReference>
<dbReference type="PANTHER" id="PTHR10353">
    <property type="entry name" value="GLYCOSYL HYDROLASE"/>
    <property type="match status" value="1"/>
</dbReference>
<dbReference type="EMBL" id="JAGSPJ010000004">
    <property type="protein sequence ID" value="MBR7800563.1"/>
    <property type="molecule type" value="Genomic_DNA"/>
</dbReference>
<sequence>MPTDANNLSQMPSSFARADFPSDFVWGCSTSSFQIEGGATVDGRTPSIWDHFCQTPGKIRDASNAEIACDHYHRWPEDLDLAKQIGMNAYRFSIAWTRIFPDVSGVPNQAGLDFYSRLVDGMLARGLDPWATLYHWDLPQYLQEIGGWENRATIDAYLVYVDTVTRHLGDRIQNWITHNEPWCTAMHGNWDGMHAPGQKNFKAALLVAHHVMLSHGLAVPIIRKNVAHAKVGIALSLHPLRPASSSETDLAAMQRHDGLRNRWFLDPLFGRGYPIDILAHCANDLPTIRPSDMAAIATPIDFLGVNYYFPETIASAPDCPPLHTRLEEVAGRERTGFGWEVAPDGMRELLQRIANDYPAIPIYLTENGASYEDVMDADGSVQDCARRDYFIRHLASLQRAREAGVDVRGYFAWSLIDNFEWAEGYMRRFGLVYVDFQTQQRTMKQSGHWFRTFLRGAA</sequence>
<feature type="binding site" evidence="10">
    <location>
        <position position="413"/>
    </location>
    <ligand>
        <name>substrate</name>
    </ligand>
</feature>
<keyword evidence="6" id="KW-0119">Carbohydrate metabolism</keyword>
<keyword evidence="4 12" id="KW-0378">Hydrolase</keyword>
<evidence type="ECO:0000256" key="9">
    <source>
        <dbReference type="PIRSR" id="PIRSR617736-1"/>
    </source>
</evidence>
<evidence type="ECO:0000256" key="5">
    <source>
        <dbReference type="ARBA" id="ARBA00023001"/>
    </source>
</evidence>
<feature type="binding site" evidence="10">
    <location>
        <position position="308"/>
    </location>
    <ligand>
        <name>substrate</name>
    </ligand>
</feature>
<feature type="active site" description="Proton donor" evidence="9">
    <location>
        <position position="180"/>
    </location>
</feature>
<accession>A0A941E6B4</accession>
<dbReference type="SUPFAM" id="SSF51445">
    <property type="entry name" value="(Trans)glycosidases"/>
    <property type="match status" value="1"/>
</dbReference>
<dbReference type="Gene3D" id="3.20.20.80">
    <property type="entry name" value="Glycosidases"/>
    <property type="match status" value="1"/>
</dbReference>
<dbReference type="PRINTS" id="PR00131">
    <property type="entry name" value="GLHYDRLASE1"/>
</dbReference>